<evidence type="ECO:0000256" key="4">
    <source>
        <dbReference type="ARBA" id="ARBA00022840"/>
    </source>
</evidence>
<dbReference type="GO" id="GO:0005886">
    <property type="term" value="C:plasma membrane"/>
    <property type="evidence" value="ECO:0007669"/>
    <property type="project" value="UniProtKB-SubCell"/>
</dbReference>
<sequence>GERRILLQGDPPSPRRPPSGCRFRTRCPLAFDRCAIEDPPPVDLGGGQEAACLIAGKGS</sequence>
<reference evidence="7 8" key="1">
    <citation type="submission" date="2014-01" db="EMBL/GenBank/DDBJ databases">
        <title>Genome sequence determination for a cystic fibrosis isolate, Inquilinus limosus.</title>
        <authorList>
            <person name="Pino M."/>
            <person name="Di Conza J."/>
            <person name="Gutkind G."/>
        </authorList>
    </citation>
    <scope>NUCLEOTIDE SEQUENCE [LARGE SCALE GENOMIC DNA]</scope>
    <source>
        <strain evidence="7 8">MP06</strain>
    </source>
</reference>
<protein>
    <recommendedName>
        <fullName evidence="6">Oligopeptide/dipeptide ABC transporter C-terminal domain-containing protein</fullName>
    </recommendedName>
</protein>
<evidence type="ECO:0000313" key="8">
    <source>
        <dbReference type="Proteomes" id="UP000029995"/>
    </source>
</evidence>
<gene>
    <name evidence="7" type="ORF">P409_11105</name>
</gene>
<keyword evidence="2" id="KW-0813">Transport</keyword>
<dbReference type="InterPro" id="IPR013563">
    <property type="entry name" value="Oligopep_ABC_C"/>
</dbReference>
<evidence type="ECO:0000256" key="1">
    <source>
        <dbReference type="ARBA" id="ARBA00004417"/>
    </source>
</evidence>
<proteinExistence type="predicted"/>
<dbReference type="Pfam" id="PF08352">
    <property type="entry name" value="oligo_HPY"/>
    <property type="match status" value="1"/>
</dbReference>
<feature type="non-terminal residue" evidence="7">
    <location>
        <position position="1"/>
    </location>
</feature>
<evidence type="ECO:0000256" key="3">
    <source>
        <dbReference type="ARBA" id="ARBA00022741"/>
    </source>
</evidence>
<comment type="caution">
    <text evidence="7">The sequence shown here is derived from an EMBL/GenBank/DDBJ whole genome shotgun (WGS) entry which is preliminary data.</text>
</comment>
<feature type="region of interest" description="Disordered" evidence="5">
    <location>
        <begin position="1"/>
        <end position="21"/>
    </location>
</feature>
<keyword evidence="4" id="KW-0067">ATP-binding</keyword>
<evidence type="ECO:0000313" key="7">
    <source>
        <dbReference type="EMBL" id="KGM34293.1"/>
    </source>
</evidence>
<feature type="domain" description="Oligopeptide/dipeptide ABC transporter C-terminal" evidence="6">
    <location>
        <begin position="6"/>
        <end position="34"/>
    </location>
</feature>
<comment type="subcellular location">
    <subcellularLocation>
        <location evidence="1">Cell inner membrane</location>
        <topology evidence="1">Peripheral membrane protein</topology>
    </subcellularLocation>
</comment>
<dbReference type="AlphaFoldDB" id="A0A0A0D8Y7"/>
<dbReference type="GO" id="GO:0005524">
    <property type="term" value="F:ATP binding"/>
    <property type="evidence" value="ECO:0007669"/>
    <property type="project" value="UniProtKB-KW"/>
</dbReference>
<dbReference type="InterPro" id="IPR027417">
    <property type="entry name" value="P-loop_NTPase"/>
</dbReference>
<dbReference type="GO" id="GO:0015833">
    <property type="term" value="P:peptide transport"/>
    <property type="evidence" value="ECO:0007669"/>
    <property type="project" value="InterPro"/>
</dbReference>
<evidence type="ECO:0000259" key="6">
    <source>
        <dbReference type="Pfam" id="PF08352"/>
    </source>
</evidence>
<evidence type="ECO:0000256" key="2">
    <source>
        <dbReference type="ARBA" id="ARBA00022448"/>
    </source>
</evidence>
<evidence type="ECO:0000256" key="5">
    <source>
        <dbReference type="SAM" id="MobiDB-lite"/>
    </source>
</evidence>
<dbReference type="NCBIfam" id="TIGR01727">
    <property type="entry name" value="oligo_HPY"/>
    <property type="match status" value="1"/>
</dbReference>
<dbReference type="EMBL" id="JANX01000104">
    <property type="protein sequence ID" value="KGM34293.1"/>
    <property type="molecule type" value="Genomic_DNA"/>
</dbReference>
<dbReference type="Proteomes" id="UP000029995">
    <property type="component" value="Unassembled WGS sequence"/>
</dbReference>
<name>A0A0A0D8Y7_9PROT</name>
<dbReference type="RefSeq" id="WP_034835518.1">
    <property type="nucleotide sequence ID" value="NZ_JANX01000104.1"/>
</dbReference>
<accession>A0A0A0D8Y7</accession>
<dbReference type="Gene3D" id="3.40.50.300">
    <property type="entry name" value="P-loop containing nucleotide triphosphate hydrolases"/>
    <property type="match status" value="1"/>
</dbReference>
<organism evidence="7 8">
    <name type="scientific">Inquilinus limosus MP06</name>
    <dbReference type="NCBI Taxonomy" id="1398085"/>
    <lineage>
        <taxon>Bacteria</taxon>
        <taxon>Pseudomonadati</taxon>
        <taxon>Pseudomonadota</taxon>
        <taxon>Alphaproteobacteria</taxon>
        <taxon>Rhodospirillales</taxon>
        <taxon>Rhodospirillaceae</taxon>
        <taxon>Inquilinus</taxon>
    </lineage>
</organism>
<keyword evidence="3" id="KW-0547">Nucleotide-binding</keyword>